<evidence type="ECO:0000256" key="1">
    <source>
        <dbReference type="ARBA" id="ARBA00004496"/>
    </source>
</evidence>
<dbReference type="Pfam" id="PF14291">
    <property type="entry name" value="DUF4371"/>
    <property type="match status" value="1"/>
</dbReference>
<evidence type="ECO:0000313" key="7">
    <source>
        <dbReference type="Proteomes" id="UP000790787"/>
    </source>
</evidence>
<dbReference type="CDD" id="cd06464">
    <property type="entry name" value="ACD_sHsps-like"/>
    <property type="match status" value="1"/>
</dbReference>
<dbReference type="GO" id="GO:0009408">
    <property type="term" value="P:response to heat"/>
    <property type="evidence" value="ECO:0000318"/>
    <property type="project" value="GO_Central"/>
</dbReference>
<organism evidence="7 8">
    <name type="scientific">Nicotiana tabacum</name>
    <name type="common">Common tobacco</name>
    <dbReference type="NCBI Taxonomy" id="4097"/>
    <lineage>
        <taxon>Eukaryota</taxon>
        <taxon>Viridiplantae</taxon>
        <taxon>Streptophyta</taxon>
        <taxon>Embryophyta</taxon>
        <taxon>Tracheophyta</taxon>
        <taxon>Spermatophyta</taxon>
        <taxon>Magnoliopsida</taxon>
        <taxon>eudicotyledons</taxon>
        <taxon>Gunneridae</taxon>
        <taxon>Pentapetalae</taxon>
        <taxon>asterids</taxon>
        <taxon>lamiids</taxon>
        <taxon>Solanales</taxon>
        <taxon>Solanaceae</taxon>
        <taxon>Nicotianoideae</taxon>
        <taxon>Nicotianeae</taxon>
        <taxon>Nicotiana</taxon>
    </lineage>
</organism>
<dbReference type="GO" id="GO:0006457">
    <property type="term" value="P:protein folding"/>
    <property type="evidence" value="ECO:0000318"/>
    <property type="project" value="GO_Central"/>
</dbReference>
<dbReference type="GeneID" id="107802426"/>
<evidence type="ECO:0000256" key="4">
    <source>
        <dbReference type="PROSITE-ProRule" id="PRU00285"/>
    </source>
</evidence>
<proteinExistence type="inferred from homology"/>
<dbReference type="InterPro" id="IPR025398">
    <property type="entry name" value="DUF4371"/>
</dbReference>
<dbReference type="Pfam" id="PF00011">
    <property type="entry name" value="HSP20"/>
    <property type="match status" value="1"/>
</dbReference>
<dbReference type="Proteomes" id="UP000790787">
    <property type="component" value="Chromosome 1"/>
</dbReference>
<dbReference type="InterPro" id="IPR006580">
    <property type="entry name" value="Znf_TTF"/>
</dbReference>
<sequence>MDIFLKKLDHSQPSSSSSCPSLSPTIAPEIRTSANLSHLIDELNLESLKDDPGERMPLVNYSPQIREEVRKHYIQKGPCQPSKHQFPKTKIGNKMRQFNSSWFEGPFSGWLEYSVKKDAAYCLCCYLFKHEFIHGSAGEVFTKNGFRAWNKALERLRLHAGEANSVHHKCFNKMLGLSNHHQSIQAAFDKQSEKLKSEQRMRSEASVDVAKLLLHYGLPLFHTLQHLMDAASDDSDKSINAPARDCACDAKAMAATPADMKECPNSYVLIVDMPGLKSGDIKVQVENDNVLLISGERKREEEKEGGKYIKMERRVGKFMRKFTLPENINTDAISAVCQDGILTVTFEKLLPPRLKKRKTIEVKFA</sequence>
<dbReference type="Gene3D" id="2.60.40.790">
    <property type="match status" value="1"/>
</dbReference>
<dbReference type="RefSeq" id="XP_016481420.1">
    <property type="nucleotide sequence ID" value="XM_016625934.1"/>
</dbReference>
<dbReference type="GO" id="GO:0005737">
    <property type="term" value="C:cytoplasm"/>
    <property type="evidence" value="ECO:0007669"/>
    <property type="project" value="UniProtKB-SubCell"/>
</dbReference>
<dbReference type="SMR" id="A0A1S4AXN3"/>
<dbReference type="InterPro" id="IPR031107">
    <property type="entry name" value="Small_HSP"/>
</dbReference>
<accession>A0A1S4AXN3</accession>
<evidence type="ECO:0000256" key="5">
    <source>
        <dbReference type="RuleBase" id="RU003616"/>
    </source>
</evidence>
<evidence type="ECO:0000259" key="6">
    <source>
        <dbReference type="PROSITE" id="PS01031"/>
    </source>
</evidence>
<dbReference type="KEGG" id="nta:107802426"/>
<evidence type="ECO:0000256" key="3">
    <source>
        <dbReference type="ARBA" id="ARBA00023016"/>
    </source>
</evidence>
<keyword evidence="3" id="KW-0346">Stress response</keyword>
<keyword evidence="7" id="KW-1185">Reference proteome</keyword>
<gene>
    <name evidence="8" type="primary">LOC107802426</name>
</gene>
<dbReference type="STRING" id="4097.A0A1S4AXN3"/>
<feature type="domain" description="SHSP" evidence="6">
    <location>
        <begin position="249"/>
        <end position="363"/>
    </location>
</feature>
<comment type="similarity">
    <text evidence="4 5">Belongs to the small heat shock protein (HSP20) family.</text>
</comment>
<dbReference type="GO" id="GO:0051082">
    <property type="term" value="F:unfolded protein binding"/>
    <property type="evidence" value="ECO:0000318"/>
    <property type="project" value="GO_Central"/>
</dbReference>
<evidence type="ECO:0000313" key="8">
    <source>
        <dbReference type="RefSeq" id="XP_016481420.1"/>
    </source>
</evidence>
<name>A0A1S4AXN3_TOBAC</name>
<comment type="subcellular location">
    <subcellularLocation>
        <location evidence="1">Cytoplasm</location>
    </subcellularLocation>
</comment>
<protein>
    <submittedName>
        <fullName evidence="8">Uncharacterized protein LOC107802426</fullName>
    </submittedName>
    <submittedName>
        <fullName evidence="8">Zinc finger MYM-type protein 5</fullName>
    </submittedName>
</protein>
<reference evidence="8" key="2">
    <citation type="submission" date="2025-08" db="UniProtKB">
        <authorList>
            <consortium name="RefSeq"/>
        </authorList>
    </citation>
    <scope>IDENTIFICATION</scope>
    <source>
        <tissue evidence="8">Leaf</tissue>
    </source>
</reference>
<evidence type="ECO:0000256" key="2">
    <source>
        <dbReference type="ARBA" id="ARBA00022490"/>
    </source>
</evidence>
<reference evidence="7" key="1">
    <citation type="journal article" date="2014" name="Nat. Commun.">
        <title>The tobacco genome sequence and its comparison with those of tomato and potato.</title>
        <authorList>
            <person name="Sierro N."/>
            <person name="Battey J.N."/>
            <person name="Ouadi S."/>
            <person name="Bakaher N."/>
            <person name="Bovet L."/>
            <person name="Willig A."/>
            <person name="Goepfert S."/>
            <person name="Peitsch M.C."/>
            <person name="Ivanov N.V."/>
        </authorList>
    </citation>
    <scope>NUCLEOTIDE SEQUENCE [LARGE SCALE GENOMIC DNA]</scope>
</reference>
<dbReference type="InterPro" id="IPR002068">
    <property type="entry name" value="A-crystallin/Hsp20_dom"/>
</dbReference>
<dbReference type="GO" id="GO:0042542">
    <property type="term" value="P:response to hydrogen peroxide"/>
    <property type="evidence" value="ECO:0000318"/>
    <property type="project" value="GO_Central"/>
</dbReference>
<dbReference type="SUPFAM" id="SSF49764">
    <property type="entry name" value="HSP20-like chaperones"/>
    <property type="match status" value="1"/>
</dbReference>
<dbReference type="GO" id="GO:0051259">
    <property type="term" value="P:protein complex oligomerization"/>
    <property type="evidence" value="ECO:0000318"/>
    <property type="project" value="GO_Central"/>
</dbReference>
<keyword evidence="2" id="KW-0963">Cytoplasm</keyword>
<dbReference type="RefSeq" id="XP_016481420.1">
    <property type="nucleotide sequence ID" value="XM_016625934.2"/>
</dbReference>
<dbReference type="OrthoDB" id="1737196at2759"/>
<dbReference type="GO" id="GO:0009651">
    <property type="term" value="P:response to salt stress"/>
    <property type="evidence" value="ECO:0000318"/>
    <property type="project" value="GO_Central"/>
</dbReference>
<dbReference type="PANTHER" id="PTHR11527">
    <property type="entry name" value="HEAT-SHOCK PROTEIN 20 FAMILY MEMBER"/>
    <property type="match status" value="1"/>
</dbReference>
<dbReference type="AlphaFoldDB" id="A0A1S4AXN3"/>
<dbReference type="PaxDb" id="4097-A0A1S4AXN3"/>
<dbReference type="PROSITE" id="PS01031">
    <property type="entry name" value="SHSP"/>
    <property type="match status" value="1"/>
</dbReference>
<dbReference type="SMART" id="SM00597">
    <property type="entry name" value="ZnF_TTF"/>
    <property type="match status" value="1"/>
</dbReference>
<dbReference type="InterPro" id="IPR008978">
    <property type="entry name" value="HSP20-like_chaperone"/>
</dbReference>
<dbReference type="FunFam" id="2.60.40.790:FF:000010">
    <property type="entry name" value="17.3 kDa class II heat shock protein-like"/>
    <property type="match status" value="1"/>
</dbReference>